<accession>A0A3N1LN92</accession>
<dbReference type="Gene3D" id="3.40.50.1820">
    <property type="entry name" value="alpha/beta hydrolase"/>
    <property type="match status" value="1"/>
</dbReference>
<sequence length="271" mass="29281">MATATLIDPPTEAVRVEDHRLEYRWFGARTLARPVEGPVLVFLHEALGSAGLWRDFPGALAAATGLPAMAYSRRGFGGSDPRHLPLPTDYLDIEADRALPGILAALGIGRPILVGHSDGATIALMHAGSVAGRNVEGVIAEAPHVFVEEETLAGIREALPIYRGGLREKLMRHHGQQTDAVFHGWHDTWQTAAFRGWNCLDRLGAIACPTLVIQGEGDQYGTQAQLDAIADRAAGPVETMMLPGCGHSPHRDQRQQVLAAMTRFIRNSIRG</sequence>
<dbReference type="SUPFAM" id="SSF53474">
    <property type="entry name" value="alpha/beta-Hydrolases"/>
    <property type="match status" value="1"/>
</dbReference>
<keyword evidence="3" id="KW-1185">Reference proteome</keyword>
<proteinExistence type="predicted"/>
<evidence type="ECO:0000313" key="2">
    <source>
        <dbReference type="EMBL" id="ROP90685.1"/>
    </source>
</evidence>
<comment type="caution">
    <text evidence="2">The sequence shown here is derived from an EMBL/GenBank/DDBJ whole genome shotgun (WGS) entry which is preliminary data.</text>
</comment>
<reference evidence="2 3" key="1">
    <citation type="submission" date="2018-11" db="EMBL/GenBank/DDBJ databases">
        <title>Genomic Encyclopedia of Type Strains, Phase IV (KMG-IV): sequencing the most valuable type-strain genomes for metagenomic binning, comparative biology and taxonomic classification.</title>
        <authorList>
            <person name="Goeker M."/>
        </authorList>
    </citation>
    <scope>NUCLEOTIDE SEQUENCE [LARGE SCALE GENOMIC DNA]</scope>
    <source>
        <strain evidence="2 3">DSM 5900</strain>
    </source>
</reference>
<gene>
    <name evidence="2" type="ORF">EDC65_2541</name>
</gene>
<feature type="domain" description="AB hydrolase-1" evidence="1">
    <location>
        <begin position="40"/>
        <end position="259"/>
    </location>
</feature>
<name>A0A3N1LN92_9PROT</name>
<organism evidence="2 3">
    <name type="scientific">Stella humosa</name>
    <dbReference type="NCBI Taxonomy" id="94"/>
    <lineage>
        <taxon>Bacteria</taxon>
        <taxon>Pseudomonadati</taxon>
        <taxon>Pseudomonadota</taxon>
        <taxon>Alphaproteobacteria</taxon>
        <taxon>Rhodospirillales</taxon>
        <taxon>Stellaceae</taxon>
        <taxon>Stella</taxon>
    </lineage>
</organism>
<evidence type="ECO:0000313" key="3">
    <source>
        <dbReference type="Proteomes" id="UP000278222"/>
    </source>
</evidence>
<dbReference type="Proteomes" id="UP000278222">
    <property type="component" value="Unassembled WGS sequence"/>
</dbReference>
<dbReference type="InterPro" id="IPR050266">
    <property type="entry name" value="AB_hydrolase_sf"/>
</dbReference>
<dbReference type="InterPro" id="IPR000073">
    <property type="entry name" value="AB_hydrolase_1"/>
</dbReference>
<dbReference type="GO" id="GO:0016020">
    <property type="term" value="C:membrane"/>
    <property type="evidence" value="ECO:0007669"/>
    <property type="project" value="TreeGrafter"/>
</dbReference>
<dbReference type="AlphaFoldDB" id="A0A3N1LN92"/>
<evidence type="ECO:0000259" key="1">
    <source>
        <dbReference type="Pfam" id="PF12697"/>
    </source>
</evidence>
<protein>
    <submittedName>
        <fullName evidence="2">Pimeloyl-ACP methyl ester carboxylesterase</fullName>
    </submittedName>
</protein>
<dbReference type="RefSeq" id="WP_123690090.1">
    <property type="nucleotide sequence ID" value="NZ_AP019700.1"/>
</dbReference>
<dbReference type="PANTHER" id="PTHR43798">
    <property type="entry name" value="MONOACYLGLYCEROL LIPASE"/>
    <property type="match status" value="1"/>
</dbReference>
<dbReference type="Pfam" id="PF12697">
    <property type="entry name" value="Abhydrolase_6"/>
    <property type="match status" value="1"/>
</dbReference>
<dbReference type="OrthoDB" id="9779853at2"/>
<dbReference type="EMBL" id="RJKX01000014">
    <property type="protein sequence ID" value="ROP90685.1"/>
    <property type="molecule type" value="Genomic_DNA"/>
</dbReference>
<dbReference type="InterPro" id="IPR029058">
    <property type="entry name" value="AB_hydrolase_fold"/>
</dbReference>
<dbReference type="PANTHER" id="PTHR43798:SF33">
    <property type="entry name" value="HYDROLASE, PUTATIVE (AFU_ORTHOLOGUE AFUA_2G14860)-RELATED"/>
    <property type="match status" value="1"/>
</dbReference>